<gene>
    <name evidence="11" type="ORF">CRP01_39020</name>
</gene>
<evidence type="ECO:0000259" key="10">
    <source>
        <dbReference type="PROSITE" id="PS51846"/>
    </source>
</evidence>
<evidence type="ECO:0000256" key="6">
    <source>
        <dbReference type="ARBA" id="ARBA00023136"/>
    </source>
</evidence>
<dbReference type="AlphaFoldDB" id="A0A2D0MXT3"/>
<evidence type="ECO:0000256" key="3">
    <source>
        <dbReference type="ARBA" id="ARBA00022737"/>
    </source>
</evidence>
<accession>A0A2D0MXT3</accession>
<dbReference type="Pfam" id="PF00571">
    <property type="entry name" value="CBS"/>
    <property type="match status" value="1"/>
</dbReference>
<dbReference type="Pfam" id="PF01595">
    <property type="entry name" value="CNNM"/>
    <property type="match status" value="1"/>
</dbReference>
<proteinExistence type="predicted"/>
<dbReference type="InterPro" id="IPR046342">
    <property type="entry name" value="CBS_dom_sf"/>
</dbReference>
<name>A0A2D0MXT3_FLAN2</name>
<dbReference type="OrthoDB" id="9798188at2"/>
<evidence type="ECO:0000313" key="11">
    <source>
        <dbReference type="EMBL" id="PHN01074.1"/>
    </source>
</evidence>
<evidence type="ECO:0000256" key="8">
    <source>
        <dbReference type="PROSITE-ProRule" id="PRU01193"/>
    </source>
</evidence>
<dbReference type="SUPFAM" id="SSF54631">
    <property type="entry name" value="CBS-domain pair"/>
    <property type="match status" value="1"/>
</dbReference>
<keyword evidence="5 7" id="KW-0129">CBS domain</keyword>
<dbReference type="PROSITE" id="PS51371">
    <property type="entry name" value="CBS"/>
    <property type="match status" value="1"/>
</dbReference>
<keyword evidence="3" id="KW-0677">Repeat</keyword>
<evidence type="ECO:0000256" key="2">
    <source>
        <dbReference type="ARBA" id="ARBA00022692"/>
    </source>
</evidence>
<feature type="domain" description="CNNM transmembrane" evidence="10">
    <location>
        <begin position="1"/>
        <end position="190"/>
    </location>
</feature>
<dbReference type="InterPro" id="IPR002550">
    <property type="entry name" value="CNNM"/>
</dbReference>
<protein>
    <submittedName>
        <fullName evidence="11">Hemolysin</fullName>
    </submittedName>
</protein>
<evidence type="ECO:0000259" key="9">
    <source>
        <dbReference type="PROSITE" id="PS51371"/>
    </source>
</evidence>
<feature type="domain" description="CBS" evidence="9">
    <location>
        <begin position="274"/>
        <end position="332"/>
    </location>
</feature>
<dbReference type="PANTHER" id="PTHR22777:SF4">
    <property type="entry name" value="UPF0053 PROTEIN SLL1254"/>
    <property type="match status" value="1"/>
</dbReference>
<dbReference type="InterPro" id="IPR044751">
    <property type="entry name" value="Ion_transp-like_CBS"/>
</dbReference>
<dbReference type="Gene3D" id="3.10.580.10">
    <property type="entry name" value="CBS-domain"/>
    <property type="match status" value="1"/>
</dbReference>
<sequence>MGLLILFFLLSIFFSFLCSVLEAVLLSVTPSYVQVKLQEGSVTGKLLAEYKEDIDKPLSAILTLNTIAHTVGAIGVGAQAGAMFEGDAIPLFGDVSISYESVIASLMTLAILVLSEIIPKTIGANYWQSLAPFTVKTLKVLLWILRPFVWISQLITKTLKKDKDRSVLSRADFTAMTKVGEESGALEEHESKIIKNLLEFEKLSVRDIMTPKTVLIMGRETELLKDYYNENTPIRFSRIPIFRENRDDVTGIMLKDDLLQKLVEAKGDTPLKDIKREVSFVQDDMPLPALFDHFTTKRDHLSMVVDNYGSVVGLVTMEDLFETLLGQEIMDEMDEVADLQKLARRKWEERFKKKGE</sequence>
<evidence type="ECO:0000313" key="12">
    <source>
        <dbReference type="Proteomes" id="UP000223913"/>
    </source>
</evidence>
<dbReference type="PROSITE" id="PS51846">
    <property type="entry name" value="CNNM"/>
    <property type="match status" value="1"/>
</dbReference>
<dbReference type="CDD" id="cd04590">
    <property type="entry name" value="CBS_pair_CorC_HlyC_assoc"/>
    <property type="match status" value="1"/>
</dbReference>
<dbReference type="RefSeq" id="WP_099155532.1">
    <property type="nucleotide sequence ID" value="NZ_PDUD01000064.1"/>
</dbReference>
<dbReference type="GO" id="GO:0005886">
    <property type="term" value="C:plasma membrane"/>
    <property type="evidence" value="ECO:0007669"/>
    <property type="project" value="TreeGrafter"/>
</dbReference>
<dbReference type="PANTHER" id="PTHR22777">
    <property type="entry name" value="HEMOLYSIN-RELATED"/>
    <property type="match status" value="1"/>
</dbReference>
<reference evidence="11 12" key="1">
    <citation type="submission" date="2017-10" db="EMBL/GenBank/DDBJ databases">
        <title>The draft genome sequence of Lewinella nigricans NBRC 102662.</title>
        <authorList>
            <person name="Wang K."/>
        </authorList>
    </citation>
    <scope>NUCLEOTIDE SEQUENCE [LARGE SCALE GENOMIC DNA]</scope>
    <source>
        <strain evidence="11 12">NBRC 102662</strain>
    </source>
</reference>
<organism evidence="11 12">
    <name type="scientific">Flavilitoribacter nigricans (strain ATCC 23147 / DSM 23189 / NBRC 102662 / NCIMB 1420 / SS-2)</name>
    <name type="common">Lewinella nigricans</name>
    <dbReference type="NCBI Taxonomy" id="1122177"/>
    <lineage>
        <taxon>Bacteria</taxon>
        <taxon>Pseudomonadati</taxon>
        <taxon>Bacteroidota</taxon>
        <taxon>Saprospiria</taxon>
        <taxon>Saprospirales</taxon>
        <taxon>Lewinellaceae</taxon>
        <taxon>Flavilitoribacter</taxon>
    </lineage>
</organism>
<evidence type="ECO:0000256" key="5">
    <source>
        <dbReference type="ARBA" id="ARBA00023122"/>
    </source>
</evidence>
<comment type="caution">
    <text evidence="11">The sequence shown here is derived from an EMBL/GenBank/DDBJ whole genome shotgun (WGS) entry which is preliminary data.</text>
</comment>
<evidence type="ECO:0000256" key="4">
    <source>
        <dbReference type="ARBA" id="ARBA00022989"/>
    </source>
</evidence>
<dbReference type="Proteomes" id="UP000223913">
    <property type="component" value="Unassembled WGS sequence"/>
</dbReference>
<evidence type="ECO:0000256" key="1">
    <source>
        <dbReference type="ARBA" id="ARBA00004141"/>
    </source>
</evidence>
<evidence type="ECO:0000256" key="7">
    <source>
        <dbReference type="PROSITE-ProRule" id="PRU00703"/>
    </source>
</evidence>
<keyword evidence="2 8" id="KW-0812">Transmembrane</keyword>
<dbReference type="InterPro" id="IPR000644">
    <property type="entry name" value="CBS_dom"/>
</dbReference>
<dbReference type="EMBL" id="PDUD01000064">
    <property type="protein sequence ID" value="PHN01074.1"/>
    <property type="molecule type" value="Genomic_DNA"/>
</dbReference>
<keyword evidence="6 8" id="KW-0472">Membrane</keyword>
<comment type="subcellular location">
    <subcellularLocation>
        <location evidence="1">Membrane</location>
        <topology evidence="1">Multi-pass membrane protein</topology>
    </subcellularLocation>
</comment>
<keyword evidence="12" id="KW-1185">Reference proteome</keyword>
<keyword evidence="4 8" id="KW-1133">Transmembrane helix</keyword>